<dbReference type="PANTHER" id="PTHR13104">
    <property type="entry name" value="MED-6-RELATED"/>
    <property type="match status" value="1"/>
</dbReference>
<keyword evidence="4 8" id="KW-0805">Transcription regulation</keyword>
<dbReference type="InterPro" id="IPR038566">
    <property type="entry name" value="Mediator_Med6_sf"/>
</dbReference>
<evidence type="ECO:0000256" key="9">
    <source>
        <dbReference type="SAM" id="MobiDB-lite"/>
    </source>
</evidence>
<keyword evidence="8" id="KW-0010">Activator</keyword>
<gene>
    <name evidence="8" type="primary">MED6</name>
    <name evidence="10" type="ORF">BDV95DRAFT_472488</name>
</gene>
<proteinExistence type="inferred from homology"/>
<name>A0A7C8IRQ6_9PLEO</name>
<evidence type="ECO:0000256" key="3">
    <source>
        <dbReference type="ARBA" id="ARBA00020634"/>
    </source>
</evidence>
<comment type="function">
    <text evidence="8">Component of the Mediator complex, a coactivator involved in the regulated transcription of nearly all RNA polymerase II-dependent genes. Mediator functions as a bridge to convey information from gene-specific regulatory proteins to the basal RNA polymerase II transcription machinery. Mediator is recruited to promoters by direct interactions with regulatory proteins and serves as a scaffold for the assembly of a functional preinitiation complex with RNA polymerase II and the general transcription factors.</text>
</comment>
<comment type="similarity">
    <text evidence="2 8">Belongs to the Mediator complex subunit 6 family.</text>
</comment>
<dbReference type="InterPro" id="IPR007018">
    <property type="entry name" value="Mediator_Med6"/>
</dbReference>
<keyword evidence="6 8" id="KW-0539">Nucleus</keyword>
<dbReference type="Pfam" id="PF04934">
    <property type="entry name" value="Med6"/>
    <property type="match status" value="1"/>
</dbReference>
<dbReference type="GO" id="GO:0003712">
    <property type="term" value="F:transcription coregulator activity"/>
    <property type="evidence" value="ECO:0007669"/>
    <property type="project" value="InterPro"/>
</dbReference>
<evidence type="ECO:0000256" key="2">
    <source>
        <dbReference type="ARBA" id="ARBA00007526"/>
    </source>
</evidence>
<keyword evidence="5 8" id="KW-0804">Transcription</keyword>
<feature type="compositionally biased region" description="Polar residues" evidence="9">
    <location>
        <begin position="292"/>
        <end position="301"/>
    </location>
</feature>
<evidence type="ECO:0000256" key="7">
    <source>
        <dbReference type="ARBA" id="ARBA00031259"/>
    </source>
</evidence>
<reference evidence="10 11" key="1">
    <citation type="submission" date="2020-01" db="EMBL/GenBank/DDBJ databases">
        <authorList>
            <consortium name="DOE Joint Genome Institute"/>
            <person name="Haridas S."/>
            <person name="Albert R."/>
            <person name="Binder M."/>
            <person name="Bloem J."/>
            <person name="Labutti K."/>
            <person name="Salamov A."/>
            <person name="Andreopoulos B."/>
            <person name="Baker S.E."/>
            <person name="Barry K."/>
            <person name="Bills G."/>
            <person name="Bluhm B.H."/>
            <person name="Cannon C."/>
            <person name="Castanera R."/>
            <person name="Culley D.E."/>
            <person name="Daum C."/>
            <person name="Ezra D."/>
            <person name="Gonzalez J.B."/>
            <person name="Henrissat B."/>
            <person name="Kuo A."/>
            <person name="Liang C."/>
            <person name="Lipzen A."/>
            <person name="Lutzoni F."/>
            <person name="Magnuson J."/>
            <person name="Mondo S."/>
            <person name="Nolan M."/>
            <person name="Ohm R."/>
            <person name="Pangilinan J."/>
            <person name="Park H.-J.H."/>
            <person name="Ramirez L."/>
            <person name="Alfaro M."/>
            <person name="Sun H."/>
            <person name="Tritt A."/>
            <person name="Yoshinaga Y."/>
            <person name="Zwiers L.-H.L."/>
            <person name="Turgeon B.G."/>
            <person name="Goodwin S.B."/>
            <person name="Spatafora J.W."/>
            <person name="Crous P.W."/>
            <person name="Grigoriev I.V."/>
        </authorList>
    </citation>
    <scope>NUCLEOTIDE SEQUENCE [LARGE SCALE GENOMIC DNA]</scope>
    <source>
        <strain evidence="10 11">CBS 611.86</strain>
    </source>
</reference>
<feature type="non-terminal residue" evidence="10">
    <location>
        <position position="351"/>
    </location>
</feature>
<organism evidence="10 11">
    <name type="scientific">Massariosphaeria phaeospora</name>
    <dbReference type="NCBI Taxonomy" id="100035"/>
    <lineage>
        <taxon>Eukaryota</taxon>
        <taxon>Fungi</taxon>
        <taxon>Dikarya</taxon>
        <taxon>Ascomycota</taxon>
        <taxon>Pezizomycotina</taxon>
        <taxon>Dothideomycetes</taxon>
        <taxon>Pleosporomycetidae</taxon>
        <taxon>Pleosporales</taxon>
        <taxon>Pleosporales incertae sedis</taxon>
        <taxon>Massariosphaeria</taxon>
    </lineage>
</organism>
<evidence type="ECO:0000313" key="10">
    <source>
        <dbReference type="EMBL" id="KAF2878407.1"/>
    </source>
</evidence>
<dbReference type="AlphaFoldDB" id="A0A7C8IRQ6"/>
<evidence type="ECO:0000256" key="6">
    <source>
        <dbReference type="ARBA" id="ARBA00023242"/>
    </source>
</evidence>
<sequence>MPRVVQPHDEQEFDVPALLRDLPGGTLNSDSVLWYFANSPFFDSASNNVALINQVRGTADESILWNRTAFEEALQTRFQVGVQFIVAAEPQAPGQPWVIQRQNRWYDENTGEIKAGLEGTYFTQGTKISMAPSLWDVLESRLLNMIIHTDQMFQISHAHTHFSPATGHTYLPPSHDEPRTSVASRPASPGPSLSADPDPSASQAQTTQLPEQGVSTTEYSDELFMDSLNKLIQYGQEFIDENPLQGEPGAFVFSNTLGHVEARNKEASEASQSQNPTAAAPALSTLANLKTENATSPVASVTSTPKPAPTPAPAPTEALSRKGSTANLPKATKEKRRKSKGLTSPTTPTVP</sequence>
<evidence type="ECO:0000256" key="4">
    <source>
        <dbReference type="ARBA" id="ARBA00023015"/>
    </source>
</evidence>
<protein>
    <recommendedName>
        <fullName evidence="3 8">Mediator of RNA polymerase II transcription subunit 6</fullName>
    </recommendedName>
    <alternativeName>
        <fullName evidence="7 8">Mediator complex subunit 6</fullName>
    </alternativeName>
</protein>
<dbReference type="GO" id="GO:0016592">
    <property type="term" value="C:mediator complex"/>
    <property type="evidence" value="ECO:0007669"/>
    <property type="project" value="InterPro"/>
</dbReference>
<evidence type="ECO:0000256" key="8">
    <source>
        <dbReference type="RuleBase" id="RU364143"/>
    </source>
</evidence>
<feature type="region of interest" description="Disordered" evidence="9">
    <location>
        <begin position="164"/>
        <end position="215"/>
    </location>
</feature>
<dbReference type="Gene3D" id="3.10.450.580">
    <property type="entry name" value="Mediator complex, subunit Med6"/>
    <property type="match status" value="1"/>
</dbReference>
<comment type="caution">
    <text evidence="10">The sequence shown here is derived from an EMBL/GenBank/DDBJ whole genome shotgun (WGS) entry which is preliminary data.</text>
</comment>
<dbReference type="Proteomes" id="UP000481861">
    <property type="component" value="Unassembled WGS sequence"/>
</dbReference>
<keyword evidence="11" id="KW-1185">Reference proteome</keyword>
<feature type="compositionally biased region" description="Polar residues" evidence="9">
    <location>
        <begin position="206"/>
        <end position="215"/>
    </location>
</feature>
<accession>A0A7C8IRQ6</accession>
<comment type="subunit">
    <text evidence="8">Component of the Mediator complex.</text>
</comment>
<dbReference type="GO" id="GO:0006357">
    <property type="term" value="P:regulation of transcription by RNA polymerase II"/>
    <property type="evidence" value="ECO:0007669"/>
    <property type="project" value="InterPro"/>
</dbReference>
<evidence type="ECO:0000256" key="5">
    <source>
        <dbReference type="ARBA" id="ARBA00023163"/>
    </source>
</evidence>
<feature type="compositionally biased region" description="Polar residues" evidence="9">
    <location>
        <begin position="341"/>
        <end position="351"/>
    </location>
</feature>
<evidence type="ECO:0000313" key="11">
    <source>
        <dbReference type="Proteomes" id="UP000481861"/>
    </source>
</evidence>
<feature type="compositionally biased region" description="Low complexity" evidence="9">
    <location>
        <begin position="186"/>
        <end position="205"/>
    </location>
</feature>
<feature type="region of interest" description="Disordered" evidence="9">
    <location>
        <begin position="292"/>
        <end position="351"/>
    </location>
</feature>
<evidence type="ECO:0000256" key="1">
    <source>
        <dbReference type="ARBA" id="ARBA00004123"/>
    </source>
</evidence>
<dbReference type="OrthoDB" id="344220at2759"/>
<dbReference type="EMBL" id="JAADJZ010000001">
    <property type="protein sequence ID" value="KAF2878407.1"/>
    <property type="molecule type" value="Genomic_DNA"/>
</dbReference>
<comment type="subcellular location">
    <subcellularLocation>
        <location evidence="1 8">Nucleus</location>
    </subcellularLocation>
</comment>